<dbReference type="Gene3D" id="3.40.830.10">
    <property type="entry name" value="LigB-like"/>
    <property type="match status" value="1"/>
</dbReference>
<gene>
    <name evidence="2" type="primary">amrB</name>
    <name evidence="2" type="ORF">IRI77_04140</name>
</gene>
<dbReference type="CDD" id="cd07361">
    <property type="entry name" value="MEMO_like"/>
    <property type="match status" value="1"/>
</dbReference>
<organism evidence="2 3">
    <name type="scientific">Paludibaculum fermentans</name>
    <dbReference type="NCBI Taxonomy" id="1473598"/>
    <lineage>
        <taxon>Bacteria</taxon>
        <taxon>Pseudomonadati</taxon>
        <taxon>Acidobacteriota</taxon>
        <taxon>Terriglobia</taxon>
        <taxon>Bryobacterales</taxon>
        <taxon>Bryobacteraceae</taxon>
        <taxon>Paludibaculum</taxon>
    </lineage>
</organism>
<dbReference type="PANTHER" id="PTHR11060">
    <property type="entry name" value="PROTEIN MEMO1"/>
    <property type="match status" value="1"/>
</dbReference>
<evidence type="ECO:0000256" key="1">
    <source>
        <dbReference type="ARBA" id="ARBA00006315"/>
    </source>
</evidence>
<accession>A0A7S7NSV2</accession>
<evidence type="ECO:0000313" key="2">
    <source>
        <dbReference type="EMBL" id="QOY89157.1"/>
    </source>
</evidence>
<sequence length="409" mass="45276">MSKPLPRLRMDLDFMPSPVEDRPGLLMRDPFHYSDVTLIIPPPLVPVLSMFDGEQTEDAMCRVLLEMTGDVRVGELQRHLLESLDQAGFLEGERFDEMRAATERAFAESGIREPAHANVAYPGDPAELAAWMTENMDSGGARPAAAAGGLIGIAAPHVSPDGGWDSYRAAYQALTPDLADKTFIVLGTSHYGQPETFGLTRKQFVTPFGTAQTDLDLVNRLAAKAPRAVRMEDYCHAIEHSIEFQIVFLQSIYGPNVKVLPILCGPFGKSLYVGGKPEDDDGVAEFFEALGDLYAREAQRLHWVLGVDMAHMGRRYGDELVAEAHTGEMLAVAARDKERIEQLALGDARGFWDRVQPNHDDLKWCGSAPFYTFLSSVPQAVGQLRHYEHWNIDPESVVSFGAMAFHKDM</sequence>
<evidence type="ECO:0000313" key="3">
    <source>
        <dbReference type="Proteomes" id="UP000593892"/>
    </source>
</evidence>
<proteinExistence type="inferred from homology"/>
<dbReference type="Proteomes" id="UP000593892">
    <property type="component" value="Chromosome"/>
</dbReference>
<comment type="similarity">
    <text evidence="1">Belongs to the MEMO1 family.</text>
</comment>
<dbReference type="NCBIfam" id="TIGR04336">
    <property type="entry name" value="AmmeMemoSam_B"/>
    <property type="match status" value="1"/>
</dbReference>
<dbReference type="AlphaFoldDB" id="A0A7S7NSV2"/>
<dbReference type="RefSeq" id="WP_194450819.1">
    <property type="nucleotide sequence ID" value="NZ_CP063849.1"/>
</dbReference>
<dbReference type="PANTHER" id="PTHR11060:SF0">
    <property type="entry name" value="PROTEIN MEMO1"/>
    <property type="match status" value="1"/>
</dbReference>
<name>A0A7S7NSV2_PALFE</name>
<protein>
    <submittedName>
        <fullName evidence="2">AmmeMemoRadiSam system protein B</fullName>
    </submittedName>
</protein>
<dbReference type="Pfam" id="PF01875">
    <property type="entry name" value="Memo"/>
    <property type="match status" value="1"/>
</dbReference>
<dbReference type="InterPro" id="IPR002737">
    <property type="entry name" value="MEMO1_fam"/>
</dbReference>
<dbReference type="EMBL" id="CP063849">
    <property type="protein sequence ID" value="QOY89157.1"/>
    <property type="molecule type" value="Genomic_DNA"/>
</dbReference>
<reference evidence="2 3" key="1">
    <citation type="submission" date="2020-10" db="EMBL/GenBank/DDBJ databases">
        <title>Complete genome sequence of Paludibaculum fermentans P105T, a facultatively anaerobic acidobacterium capable of dissimilatory Fe(III) reduction.</title>
        <authorList>
            <person name="Dedysh S.N."/>
            <person name="Beletsky A.V."/>
            <person name="Kulichevskaya I.S."/>
            <person name="Mardanov A.V."/>
            <person name="Ravin N.V."/>
        </authorList>
    </citation>
    <scope>NUCLEOTIDE SEQUENCE [LARGE SCALE GENOMIC DNA]</scope>
    <source>
        <strain evidence="2 3">P105</strain>
    </source>
</reference>
<keyword evidence="3" id="KW-1185">Reference proteome</keyword>
<dbReference type="KEGG" id="pfer:IRI77_04140"/>